<evidence type="ECO:0000313" key="2">
    <source>
        <dbReference type="EMBL" id="TGE27709.1"/>
    </source>
</evidence>
<feature type="signal peptide" evidence="1">
    <location>
        <begin position="1"/>
        <end position="25"/>
    </location>
</feature>
<evidence type="ECO:0008006" key="4">
    <source>
        <dbReference type="Google" id="ProtNLM"/>
    </source>
</evidence>
<dbReference type="AlphaFoldDB" id="A0A4Z0QEE3"/>
<dbReference type="RefSeq" id="WP_135395926.1">
    <property type="nucleotide sequence ID" value="NZ_SRMB01000002.1"/>
</dbReference>
<dbReference type="PROSITE" id="PS51257">
    <property type="entry name" value="PROKAR_LIPOPROTEIN"/>
    <property type="match status" value="1"/>
</dbReference>
<accession>A0A4Z0QEE3</accession>
<evidence type="ECO:0000256" key="1">
    <source>
        <dbReference type="SAM" id="SignalP"/>
    </source>
</evidence>
<dbReference type="Proteomes" id="UP000298471">
    <property type="component" value="Unassembled WGS sequence"/>
</dbReference>
<keyword evidence="3" id="KW-1185">Reference proteome</keyword>
<reference evidence="2 3" key="1">
    <citation type="submission" date="2019-04" db="EMBL/GenBank/DDBJ databases">
        <authorList>
            <person name="Feng G."/>
            <person name="Zhang J."/>
            <person name="Zhu H."/>
        </authorList>
    </citation>
    <scope>NUCLEOTIDE SEQUENCE [LARGE SCALE GENOMIC DNA]</scope>
    <source>
        <strain evidence="2 3">9PBR-1</strain>
    </source>
</reference>
<keyword evidence="1" id="KW-0732">Signal</keyword>
<sequence>MNIKAWAMPFLLSLGGLTGSCGSSATEIQAEAGVTTPMPAAPAAVTPAACRLPVYNISAEKERHPESQRLSDAVVARLAKQNPQLPHVFAEYNHRWNLYALDTVRCQGFLLVPMLYQEYDYYADIYYLTLTPDGRKVLDWAVVAATGGDEGWKATAQMQQDTDGRLRVTATVQDTEGGDSYVPVSRDSVVVAYALTPRGRIVRTLLDSVHKDLPKLTEEEYFKLSASADSAP</sequence>
<proteinExistence type="predicted"/>
<feature type="chain" id="PRO_5021217549" description="Lipoprotein" evidence="1">
    <location>
        <begin position="26"/>
        <end position="232"/>
    </location>
</feature>
<dbReference type="EMBL" id="SRMB01000002">
    <property type="protein sequence ID" value="TGE27709.1"/>
    <property type="molecule type" value="Genomic_DNA"/>
</dbReference>
<protein>
    <recommendedName>
        <fullName evidence="4">Lipoprotein</fullName>
    </recommendedName>
</protein>
<comment type="caution">
    <text evidence="2">The sequence shown here is derived from an EMBL/GenBank/DDBJ whole genome shotgun (WGS) entry which is preliminary data.</text>
</comment>
<gene>
    <name evidence="2" type="ORF">E5K02_15195</name>
</gene>
<name>A0A4Z0QEE3_9BACT</name>
<dbReference type="OrthoDB" id="886609at2"/>
<evidence type="ECO:0000313" key="3">
    <source>
        <dbReference type="Proteomes" id="UP000298471"/>
    </source>
</evidence>
<organism evidence="2 3">
    <name type="scientific">Hymenobacter metallicola</name>
    <dbReference type="NCBI Taxonomy" id="2563114"/>
    <lineage>
        <taxon>Bacteria</taxon>
        <taxon>Pseudomonadati</taxon>
        <taxon>Bacteroidota</taxon>
        <taxon>Cytophagia</taxon>
        <taxon>Cytophagales</taxon>
        <taxon>Hymenobacteraceae</taxon>
        <taxon>Hymenobacter</taxon>
    </lineage>
</organism>